<accession>A0AAQ1GB43</accession>
<dbReference type="GeneID" id="78736309"/>
<dbReference type="EMBL" id="QJJV01000002">
    <property type="protein sequence ID" value="PXX19896.1"/>
    <property type="molecule type" value="Genomic_DNA"/>
</dbReference>
<gene>
    <name evidence="2" type="ORF">C7400_102321</name>
    <name evidence="3" type="ORF">SAMN05216550_101313</name>
</gene>
<keyword evidence="1" id="KW-0812">Transmembrane</keyword>
<reference evidence="2 5" key="2">
    <citation type="submission" date="2018-05" db="EMBL/GenBank/DDBJ databases">
        <title>Genomic Encyclopedia of Type Strains, Phase IV (KMG-V): Genome sequencing to study the core and pangenomes of soil and plant-associated prokaryotes.</title>
        <authorList>
            <person name="Whitman W."/>
        </authorList>
    </citation>
    <scope>NUCLEOTIDE SEQUENCE [LARGE SCALE GENOMIC DNA]</scope>
    <source>
        <strain evidence="2 5">SIr-6563</strain>
    </source>
</reference>
<keyword evidence="1" id="KW-1133">Transmembrane helix</keyword>
<evidence type="ECO:0000256" key="1">
    <source>
        <dbReference type="SAM" id="Phobius"/>
    </source>
</evidence>
<evidence type="ECO:0000313" key="5">
    <source>
        <dbReference type="Proteomes" id="UP000247515"/>
    </source>
</evidence>
<dbReference type="EMBL" id="FNZM01000001">
    <property type="protein sequence ID" value="SEI89183.1"/>
    <property type="molecule type" value="Genomic_DNA"/>
</dbReference>
<feature type="transmembrane region" description="Helical" evidence="1">
    <location>
        <begin position="20"/>
        <end position="41"/>
    </location>
</feature>
<dbReference type="Proteomes" id="UP000247515">
    <property type="component" value="Unassembled WGS sequence"/>
</dbReference>
<comment type="caution">
    <text evidence="3">The sequence shown here is derived from an EMBL/GenBank/DDBJ whole genome shotgun (WGS) entry which is preliminary data.</text>
</comment>
<evidence type="ECO:0000313" key="4">
    <source>
        <dbReference type="Proteomes" id="UP000183529"/>
    </source>
</evidence>
<protein>
    <submittedName>
        <fullName evidence="3">Uncharacterized protein</fullName>
    </submittedName>
</protein>
<keyword evidence="1" id="KW-0472">Membrane</keyword>
<reference evidence="3 4" key="1">
    <citation type="submission" date="2016-10" db="EMBL/GenBank/DDBJ databases">
        <authorList>
            <person name="Varghese N."/>
            <person name="Submissions S."/>
        </authorList>
    </citation>
    <scope>NUCLEOTIDE SEQUENCE [LARGE SCALE GENOMIC DNA]</scope>
    <source>
        <strain evidence="3 4">LMG 22274</strain>
    </source>
</reference>
<evidence type="ECO:0000313" key="2">
    <source>
        <dbReference type="EMBL" id="PXX19896.1"/>
    </source>
</evidence>
<sequence length="42" mass="4478">MNTTTRHPAPNASPRKTISLLQMLALIAFGGIAGSLLVRLFV</sequence>
<name>A0AAQ1GB43_9BURK</name>
<dbReference type="Proteomes" id="UP000183529">
    <property type="component" value="Unassembled WGS sequence"/>
</dbReference>
<evidence type="ECO:0000313" key="3">
    <source>
        <dbReference type="EMBL" id="SEI89183.1"/>
    </source>
</evidence>
<dbReference type="AlphaFoldDB" id="A0AAQ1GB43"/>
<organism evidence="3 4">
    <name type="scientific">Paraburkholderia tropica</name>
    <dbReference type="NCBI Taxonomy" id="92647"/>
    <lineage>
        <taxon>Bacteria</taxon>
        <taxon>Pseudomonadati</taxon>
        <taxon>Pseudomonadota</taxon>
        <taxon>Betaproteobacteria</taxon>
        <taxon>Burkholderiales</taxon>
        <taxon>Burkholderiaceae</taxon>
        <taxon>Paraburkholderia</taxon>
    </lineage>
</organism>
<proteinExistence type="predicted"/>
<dbReference type="RefSeq" id="WP_258365463.1">
    <property type="nucleotide sequence ID" value="NZ_CADFGN010000005.1"/>
</dbReference>
<keyword evidence="5" id="KW-1185">Reference proteome</keyword>